<dbReference type="KEGG" id="lbc:LACBIDRAFT_309705"/>
<keyword evidence="3" id="KW-1185">Reference proteome</keyword>
<dbReference type="HOGENOM" id="CLU_2831609_0_0_1"/>
<evidence type="ECO:0000313" key="2">
    <source>
        <dbReference type="EMBL" id="EDR02382.1"/>
    </source>
</evidence>
<protein>
    <submittedName>
        <fullName evidence="2">Predicted protein</fullName>
    </submittedName>
</protein>
<sequence length="66" mass="7639">MQLRTWDAQSPLPSTKDLEKRAKAAKKKSEGQADRFARLNEIIDMAEGRDRISLGRIQRDRRATKK</sequence>
<evidence type="ECO:0000313" key="3">
    <source>
        <dbReference type="Proteomes" id="UP000001194"/>
    </source>
</evidence>
<dbReference type="InParanoid" id="B0DSW2"/>
<gene>
    <name evidence="2" type="ORF">LACBIDRAFT_309705</name>
</gene>
<dbReference type="EMBL" id="DS547131">
    <property type="protein sequence ID" value="EDR02382.1"/>
    <property type="molecule type" value="Genomic_DNA"/>
</dbReference>
<proteinExistence type="predicted"/>
<dbReference type="OrthoDB" id="2770090at2759"/>
<evidence type="ECO:0000256" key="1">
    <source>
        <dbReference type="SAM" id="MobiDB-lite"/>
    </source>
</evidence>
<dbReference type="Proteomes" id="UP000001194">
    <property type="component" value="Unassembled WGS sequence"/>
</dbReference>
<reference evidence="2 3" key="1">
    <citation type="journal article" date="2008" name="Nature">
        <title>The genome of Laccaria bicolor provides insights into mycorrhizal symbiosis.</title>
        <authorList>
            <person name="Martin F."/>
            <person name="Aerts A."/>
            <person name="Ahren D."/>
            <person name="Brun A."/>
            <person name="Danchin E.G.J."/>
            <person name="Duchaussoy F."/>
            <person name="Gibon J."/>
            <person name="Kohler A."/>
            <person name="Lindquist E."/>
            <person name="Pereda V."/>
            <person name="Salamov A."/>
            <person name="Shapiro H.J."/>
            <person name="Wuyts J."/>
            <person name="Blaudez D."/>
            <person name="Buee M."/>
            <person name="Brokstein P."/>
            <person name="Canbaeck B."/>
            <person name="Cohen D."/>
            <person name="Courty P.E."/>
            <person name="Coutinho P.M."/>
            <person name="Delaruelle C."/>
            <person name="Detter J.C."/>
            <person name="Deveau A."/>
            <person name="DiFazio S."/>
            <person name="Duplessis S."/>
            <person name="Fraissinet-Tachet L."/>
            <person name="Lucic E."/>
            <person name="Frey-Klett P."/>
            <person name="Fourrey C."/>
            <person name="Feussner I."/>
            <person name="Gay G."/>
            <person name="Grimwood J."/>
            <person name="Hoegger P.J."/>
            <person name="Jain P."/>
            <person name="Kilaru S."/>
            <person name="Labbe J."/>
            <person name="Lin Y.C."/>
            <person name="Legue V."/>
            <person name="Le Tacon F."/>
            <person name="Marmeisse R."/>
            <person name="Melayah D."/>
            <person name="Montanini B."/>
            <person name="Muratet M."/>
            <person name="Nehls U."/>
            <person name="Niculita-Hirzel H."/>
            <person name="Oudot-Le Secq M.P."/>
            <person name="Peter M."/>
            <person name="Quesneville H."/>
            <person name="Rajashekar B."/>
            <person name="Reich M."/>
            <person name="Rouhier N."/>
            <person name="Schmutz J."/>
            <person name="Yin T."/>
            <person name="Chalot M."/>
            <person name="Henrissat B."/>
            <person name="Kuees U."/>
            <person name="Lucas S."/>
            <person name="Van de Peer Y."/>
            <person name="Podila G.K."/>
            <person name="Polle A."/>
            <person name="Pukkila P.J."/>
            <person name="Richardson P.M."/>
            <person name="Rouze P."/>
            <person name="Sanders I.R."/>
            <person name="Stajich J.E."/>
            <person name="Tunlid A."/>
            <person name="Tuskan G."/>
            <person name="Grigoriev I.V."/>
        </authorList>
    </citation>
    <scope>NUCLEOTIDE SEQUENCE [LARGE SCALE GENOMIC DNA]</scope>
    <source>
        <strain evidence="3">S238N-H82 / ATCC MYA-4686</strain>
    </source>
</reference>
<dbReference type="AlphaFoldDB" id="B0DSW2"/>
<name>B0DSW2_LACBS</name>
<dbReference type="GeneID" id="6082616"/>
<accession>B0DSW2</accession>
<feature type="compositionally biased region" description="Basic and acidic residues" evidence="1">
    <location>
        <begin position="16"/>
        <end position="33"/>
    </location>
</feature>
<dbReference type="RefSeq" id="XP_001887059.1">
    <property type="nucleotide sequence ID" value="XM_001887024.1"/>
</dbReference>
<organism evidence="3">
    <name type="scientific">Laccaria bicolor (strain S238N-H82 / ATCC MYA-4686)</name>
    <name type="common">Bicoloured deceiver</name>
    <name type="synonym">Laccaria laccata var. bicolor</name>
    <dbReference type="NCBI Taxonomy" id="486041"/>
    <lineage>
        <taxon>Eukaryota</taxon>
        <taxon>Fungi</taxon>
        <taxon>Dikarya</taxon>
        <taxon>Basidiomycota</taxon>
        <taxon>Agaricomycotina</taxon>
        <taxon>Agaricomycetes</taxon>
        <taxon>Agaricomycetidae</taxon>
        <taxon>Agaricales</taxon>
        <taxon>Agaricineae</taxon>
        <taxon>Hydnangiaceae</taxon>
        <taxon>Laccaria</taxon>
    </lineage>
</organism>
<feature type="region of interest" description="Disordered" evidence="1">
    <location>
        <begin position="1"/>
        <end position="33"/>
    </location>
</feature>